<name>A0A9X9A567_BACCE</name>
<dbReference type="EMBL" id="SZOH01002296">
    <property type="protein sequence ID" value="TKI95697.1"/>
    <property type="molecule type" value="Genomic_DNA"/>
</dbReference>
<feature type="non-terminal residue" evidence="1">
    <location>
        <position position="1"/>
    </location>
</feature>
<sequence>ELYKEIHRGGTREEFYKEILDVLANLGTQKA</sequence>
<organism evidence="1 2">
    <name type="scientific">Bacillus cereus</name>
    <dbReference type="NCBI Taxonomy" id="1396"/>
    <lineage>
        <taxon>Bacteria</taxon>
        <taxon>Bacillati</taxon>
        <taxon>Bacillota</taxon>
        <taxon>Bacilli</taxon>
        <taxon>Bacillales</taxon>
        <taxon>Bacillaceae</taxon>
        <taxon>Bacillus</taxon>
        <taxon>Bacillus cereus group</taxon>
    </lineage>
</organism>
<reference evidence="1 2" key="1">
    <citation type="journal article" date="2019" name="Environ. Microbiol.">
        <title>An active ?-lactamase is a part of an orchestrated cell wall stress resistance network of Bacillus subtilis and related rhizosphere species.</title>
        <authorList>
            <person name="Bucher T."/>
            <person name="Keren-Paz A."/>
            <person name="Hausser J."/>
            <person name="Olender T."/>
            <person name="Cytryn E."/>
            <person name="Kolodkin-Gal I."/>
        </authorList>
    </citation>
    <scope>NUCLEOTIDE SEQUENCE [LARGE SCALE GENOMIC DNA]</scope>
    <source>
        <strain evidence="1 2">I32</strain>
    </source>
</reference>
<comment type="caution">
    <text evidence="1">The sequence shown here is derived from an EMBL/GenBank/DDBJ whole genome shotgun (WGS) entry which is preliminary data.</text>
</comment>
<evidence type="ECO:0000313" key="1">
    <source>
        <dbReference type="EMBL" id="TKI95697.1"/>
    </source>
</evidence>
<gene>
    <name evidence="1" type="ORF">FC695_26880</name>
</gene>
<keyword evidence="1" id="KW-0067">ATP-binding</keyword>
<dbReference type="Proteomes" id="UP000308444">
    <property type="component" value="Unassembled WGS sequence"/>
</dbReference>
<keyword evidence="1" id="KW-0547">Nucleotide-binding</keyword>
<accession>A0A9X9A567</accession>
<dbReference type="GO" id="GO:0005524">
    <property type="term" value="F:ATP binding"/>
    <property type="evidence" value="ECO:0007669"/>
    <property type="project" value="UniProtKB-KW"/>
</dbReference>
<protein>
    <submittedName>
        <fullName evidence="1">Bacitracin ABC transporter ATP-binding protein</fullName>
    </submittedName>
</protein>
<proteinExistence type="predicted"/>
<evidence type="ECO:0000313" key="2">
    <source>
        <dbReference type="Proteomes" id="UP000308444"/>
    </source>
</evidence>
<dbReference type="AlphaFoldDB" id="A0A9X9A567"/>